<name>A0A915JGX3_ROMCU</name>
<evidence type="ECO:0000313" key="2">
    <source>
        <dbReference type="WBParaSite" id="nRc.2.0.1.t25158-RA"/>
    </source>
</evidence>
<sequence length="79" mass="8463">MIIFVHDDNLKKLYSTLSHLRLEKLDLGIGGRSPGSGPTSGTSSLFWTCGLRVGANPAGFLNSPSPLPSRPNVVKKLPF</sequence>
<reference evidence="2" key="1">
    <citation type="submission" date="2022-11" db="UniProtKB">
        <authorList>
            <consortium name="WormBaseParasite"/>
        </authorList>
    </citation>
    <scope>IDENTIFICATION</scope>
</reference>
<dbReference type="Proteomes" id="UP000887565">
    <property type="component" value="Unplaced"/>
</dbReference>
<protein>
    <submittedName>
        <fullName evidence="2">Uncharacterized protein</fullName>
    </submittedName>
</protein>
<organism evidence="1 2">
    <name type="scientific">Romanomermis culicivorax</name>
    <name type="common">Nematode worm</name>
    <dbReference type="NCBI Taxonomy" id="13658"/>
    <lineage>
        <taxon>Eukaryota</taxon>
        <taxon>Metazoa</taxon>
        <taxon>Ecdysozoa</taxon>
        <taxon>Nematoda</taxon>
        <taxon>Enoplea</taxon>
        <taxon>Dorylaimia</taxon>
        <taxon>Mermithida</taxon>
        <taxon>Mermithoidea</taxon>
        <taxon>Mermithidae</taxon>
        <taxon>Romanomermis</taxon>
    </lineage>
</organism>
<dbReference type="WBParaSite" id="nRc.2.0.1.t25158-RA">
    <property type="protein sequence ID" value="nRc.2.0.1.t25158-RA"/>
    <property type="gene ID" value="nRc.2.0.1.g25158"/>
</dbReference>
<evidence type="ECO:0000313" key="1">
    <source>
        <dbReference type="Proteomes" id="UP000887565"/>
    </source>
</evidence>
<dbReference type="AlphaFoldDB" id="A0A915JGX3"/>
<keyword evidence="1" id="KW-1185">Reference proteome</keyword>
<proteinExistence type="predicted"/>
<accession>A0A915JGX3</accession>